<accession>A0A448XCD1</accession>
<dbReference type="Proteomes" id="UP000784294">
    <property type="component" value="Unassembled WGS sequence"/>
</dbReference>
<keyword evidence="2" id="KW-1185">Reference proteome</keyword>
<gene>
    <name evidence="1" type="ORF">PXEA_LOCUS26751</name>
</gene>
<dbReference type="EMBL" id="CAAALY010245559">
    <property type="protein sequence ID" value="VEL33311.1"/>
    <property type="molecule type" value="Genomic_DNA"/>
</dbReference>
<organism evidence="1 2">
    <name type="scientific">Protopolystoma xenopodis</name>
    <dbReference type="NCBI Taxonomy" id="117903"/>
    <lineage>
        <taxon>Eukaryota</taxon>
        <taxon>Metazoa</taxon>
        <taxon>Spiralia</taxon>
        <taxon>Lophotrochozoa</taxon>
        <taxon>Platyhelminthes</taxon>
        <taxon>Monogenea</taxon>
        <taxon>Polyopisthocotylea</taxon>
        <taxon>Polystomatidea</taxon>
        <taxon>Polystomatidae</taxon>
        <taxon>Protopolystoma</taxon>
    </lineage>
</organism>
<reference evidence="1" key="1">
    <citation type="submission" date="2018-11" db="EMBL/GenBank/DDBJ databases">
        <authorList>
            <consortium name="Pathogen Informatics"/>
        </authorList>
    </citation>
    <scope>NUCLEOTIDE SEQUENCE</scope>
</reference>
<name>A0A448XCD1_9PLAT</name>
<protein>
    <submittedName>
        <fullName evidence="1">Uncharacterized protein</fullName>
    </submittedName>
</protein>
<proteinExistence type="predicted"/>
<sequence>MAELTDDADCDAGETFENVPIPLSDAGNYDNYYGRELRKSISRKMGQDIKGGKAQPFGQKDDQGSDFTCLLTRCSLVLRMARPSDYADYDAGGTFENVLNSQSTAGNYANRYSRRFRTSCVQLNRPYITTKLR</sequence>
<evidence type="ECO:0000313" key="2">
    <source>
        <dbReference type="Proteomes" id="UP000784294"/>
    </source>
</evidence>
<dbReference type="AlphaFoldDB" id="A0A448XCD1"/>
<evidence type="ECO:0000313" key="1">
    <source>
        <dbReference type="EMBL" id="VEL33311.1"/>
    </source>
</evidence>
<comment type="caution">
    <text evidence="1">The sequence shown here is derived from an EMBL/GenBank/DDBJ whole genome shotgun (WGS) entry which is preliminary data.</text>
</comment>